<name>A0A8D1F349_PIG</name>
<evidence type="ECO:0000256" key="8">
    <source>
        <dbReference type="ARBA" id="ARBA00022889"/>
    </source>
</evidence>
<evidence type="ECO:0000256" key="4">
    <source>
        <dbReference type="ARBA" id="ARBA00005666"/>
    </source>
</evidence>
<evidence type="ECO:0000256" key="3">
    <source>
        <dbReference type="ARBA" id="ARBA00004413"/>
    </source>
</evidence>
<keyword evidence="7" id="KW-0677">Repeat</keyword>
<evidence type="ECO:0000256" key="15">
    <source>
        <dbReference type="ARBA" id="ARBA00073552"/>
    </source>
</evidence>
<dbReference type="PROSITE" id="PS50021">
    <property type="entry name" value="CH"/>
    <property type="match status" value="2"/>
</dbReference>
<evidence type="ECO:0000256" key="7">
    <source>
        <dbReference type="ARBA" id="ARBA00022737"/>
    </source>
</evidence>
<sequence length="410" mass="45684">MSPGLARQGWSRSPSTTCCRPRGRWIHRRQKHWHKALMEWINTELLPEHIVVRSLEEDMFDGLILHHLFQKLAGLKLNVEEIALTSASQRRKLTVVLEAANKSLQVEESQAKWSVESIFNKDLLATLHLLVALAKRFQPSLPLPANVQVEVITMESTKSGLKSEKSVEQLTECSTDTDQASKDVFDELFKLAPEKVNAVKEAIMNFVNQNLDRLGLSVQNLDTQFADGVILLLLIGQLEGFFLHLKEFYLTPNSPAEMLHNVTLALELLKDEGLLKYPVSPEGECGAHVGSWPRVRYTEWGTGQADSWVGAASCLARLGNECLLSSSMRRHHACSVGDDPGERAWEPKSRGGAVQSAQTWRRCSFGGSTGRYRKDWMGGGGCRQGQLKGPGTQVWLDQLSSLPGIVRLQP</sequence>
<evidence type="ECO:0000256" key="13">
    <source>
        <dbReference type="ARBA" id="ARBA00057182"/>
    </source>
</evidence>
<dbReference type="GO" id="GO:0030036">
    <property type="term" value="P:actin cytoskeleton organization"/>
    <property type="evidence" value="ECO:0007669"/>
    <property type="project" value="InterPro"/>
</dbReference>
<dbReference type="CDD" id="cd21305">
    <property type="entry name" value="CH_PARVG_rpt1"/>
    <property type="match status" value="1"/>
</dbReference>
<dbReference type="FunFam" id="1.10.418.10:FF:000064">
    <property type="entry name" value="Parvin, gamma"/>
    <property type="match status" value="1"/>
</dbReference>
<accession>A0A8D1F349</accession>
<keyword evidence="10" id="KW-0472">Membrane</keyword>
<keyword evidence="9" id="KW-0007">Acetylation</keyword>
<dbReference type="PANTHER" id="PTHR12114">
    <property type="entry name" value="PARVIN"/>
    <property type="match status" value="1"/>
</dbReference>
<comment type="subcellular location">
    <subcellularLocation>
        <location evidence="2">Cell junction</location>
        <location evidence="2">Focal adhesion</location>
    </subcellularLocation>
    <subcellularLocation>
        <location evidence="3">Cell membrane</location>
        <topology evidence="3">Peripheral membrane protein</topology>
        <orientation evidence="3">Cytoplasmic side</orientation>
    </subcellularLocation>
    <subcellularLocation>
        <location evidence="1">Cytoplasm</location>
        <location evidence="1">Cytoskeleton</location>
    </subcellularLocation>
</comment>
<dbReference type="GO" id="GO:0003779">
    <property type="term" value="F:actin binding"/>
    <property type="evidence" value="ECO:0007669"/>
    <property type="project" value="UniProtKB-KW"/>
</dbReference>
<keyword evidence="11" id="KW-0009">Actin-binding</keyword>
<dbReference type="FunFam" id="1.10.418.10:FF:000011">
    <property type="entry name" value="Parvin, beta"/>
    <property type="match status" value="1"/>
</dbReference>
<evidence type="ECO:0000256" key="2">
    <source>
        <dbReference type="ARBA" id="ARBA00004246"/>
    </source>
</evidence>
<dbReference type="SUPFAM" id="SSF47576">
    <property type="entry name" value="Calponin-homology domain, CH-domain"/>
    <property type="match status" value="1"/>
</dbReference>
<feature type="domain" description="Calponin-homology (CH)" evidence="16">
    <location>
        <begin position="197"/>
        <end position="306"/>
    </location>
</feature>
<dbReference type="PANTHER" id="PTHR12114:SF1">
    <property type="entry name" value="GAMMA-PARVIN"/>
    <property type="match status" value="1"/>
</dbReference>
<dbReference type="GO" id="GO:0005856">
    <property type="term" value="C:cytoskeleton"/>
    <property type="evidence" value="ECO:0007669"/>
    <property type="project" value="UniProtKB-SubCell"/>
</dbReference>
<keyword evidence="5" id="KW-1003">Cell membrane</keyword>
<evidence type="ECO:0000313" key="17">
    <source>
        <dbReference type="Ensembl" id="ENSSSCP00040032044.1"/>
    </source>
</evidence>
<dbReference type="Proteomes" id="UP000694722">
    <property type="component" value="Unplaced"/>
</dbReference>
<organism evidence="17 18">
    <name type="scientific">Sus scrofa</name>
    <name type="common">Pig</name>
    <dbReference type="NCBI Taxonomy" id="9823"/>
    <lineage>
        <taxon>Eukaryota</taxon>
        <taxon>Metazoa</taxon>
        <taxon>Chordata</taxon>
        <taxon>Craniata</taxon>
        <taxon>Vertebrata</taxon>
        <taxon>Euteleostomi</taxon>
        <taxon>Mammalia</taxon>
        <taxon>Eutheria</taxon>
        <taxon>Laurasiatheria</taxon>
        <taxon>Artiodactyla</taxon>
        <taxon>Suina</taxon>
        <taxon>Suidae</taxon>
        <taxon>Sus</taxon>
    </lineage>
</organism>
<evidence type="ECO:0000256" key="12">
    <source>
        <dbReference type="ARBA" id="ARBA00023212"/>
    </source>
</evidence>
<comment type="subunit">
    <text evidence="14">Interacts with ILK; the interaction promotes the establishment of cell polarity required for leukocyte migration. Interacts with ARHGEF6; the guanine nucleotide exchange factor activity of ARHGEF6 is essential for the PARVG-induced enhancement of cell spreading.</text>
</comment>
<dbReference type="InterPro" id="IPR028433">
    <property type="entry name" value="Parvin"/>
</dbReference>
<dbReference type="Pfam" id="PF00307">
    <property type="entry name" value="CH"/>
    <property type="match status" value="2"/>
</dbReference>
<keyword evidence="8" id="KW-0130">Cell adhesion</keyword>
<keyword evidence="12" id="KW-0206">Cytoskeleton</keyword>
<evidence type="ECO:0000256" key="10">
    <source>
        <dbReference type="ARBA" id="ARBA00023136"/>
    </source>
</evidence>
<reference evidence="17" key="1">
    <citation type="submission" date="2025-08" db="UniProtKB">
        <authorList>
            <consortium name="Ensembl"/>
        </authorList>
    </citation>
    <scope>IDENTIFICATION</scope>
</reference>
<evidence type="ECO:0000256" key="1">
    <source>
        <dbReference type="ARBA" id="ARBA00004245"/>
    </source>
</evidence>
<dbReference type="GO" id="GO:0005886">
    <property type="term" value="C:plasma membrane"/>
    <property type="evidence" value="ECO:0007669"/>
    <property type="project" value="UniProtKB-SubCell"/>
</dbReference>
<protein>
    <recommendedName>
        <fullName evidence="15">Gamma-parvin</fullName>
    </recommendedName>
</protein>
<evidence type="ECO:0000259" key="16">
    <source>
        <dbReference type="PROSITE" id="PS50021"/>
    </source>
</evidence>
<dbReference type="AlphaFoldDB" id="A0A8D1F349"/>
<dbReference type="InterPro" id="IPR036872">
    <property type="entry name" value="CH_dom_sf"/>
</dbReference>
<evidence type="ECO:0000256" key="9">
    <source>
        <dbReference type="ARBA" id="ARBA00022990"/>
    </source>
</evidence>
<evidence type="ECO:0000256" key="5">
    <source>
        <dbReference type="ARBA" id="ARBA00022475"/>
    </source>
</evidence>
<dbReference type="Gene3D" id="1.10.418.10">
    <property type="entry name" value="Calponin-like domain"/>
    <property type="match status" value="2"/>
</dbReference>
<comment type="function">
    <text evidence="13">Plays a role with ILK in promoting the cell adhesion and spreading of leukocytes.</text>
</comment>
<dbReference type="GO" id="GO:0005925">
    <property type="term" value="C:focal adhesion"/>
    <property type="evidence" value="ECO:0007669"/>
    <property type="project" value="UniProtKB-SubCell"/>
</dbReference>
<dbReference type="InterPro" id="IPR001715">
    <property type="entry name" value="CH_dom"/>
</dbReference>
<evidence type="ECO:0000256" key="11">
    <source>
        <dbReference type="ARBA" id="ARBA00023203"/>
    </source>
</evidence>
<comment type="similarity">
    <text evidence="4">Belongs to the parvin family.</text>
</comment>
<proteinExistence type="inferred from homology"/>
<feature type="domain" description="Calponin-homology (CH)" evidence="16">
    <location>
        <begin position="31"/>
        <end position="138"/>
    </location>
</feature>
<dbReference type="GO" id="GO:0007155">
    <property type="term" value="P:cell adhesion"/>
    <property type="evidence" value="ECO:0007669"/>
    <property type="project" value="UniProtKB-KW"/>
</dbReference>
<dbReference type="CDD" id="cd21307">
    <property type="entry name" value="CH_PARVG_rpt2"/>
    <property type="match status" value="1"/>
</dbReference>
<evidence type="ECO:0000256" key="14">
    <source>
        <dbReference type="ARBA" id="ARBA00063607"/>
    </source>
</evidence>
<dbReference type="Ensembl" id="ENSSSCT00040074666.1">
    <property type="protein sequence ID" value="ENSSSCP00040032044.1"/>
    <property type="gene ID" value="ENSSSCG00040054902.1"/>
</dbReference>
<evidence type="ECO:0000313" key="18">
    <source>
        <dbReference type="Proteomes" id="UP000694722"/>
    </source>
</evidence>
<keyword evidence="6" id="KW-0963">Cytoplasm</keyword>
<evidence type="ECO:0000256" key="6">
    <source>
        <dbReference type="ARBA" id="ARBA00022490"/>
    </source>
</evidence>